<comment type="caution">
    <text evidence="1">The sequence shown here is derived from an EMBL/GenBank/DDBJ whole genome shotgun (WGS) entry which is preliminary data.</text>
</comment>
<gene>
    <name evidence="1" type="ORF">GCM10011579_039250</name>
</gene>
<reference evidence="1 2" key="1">
    <citation type="journal article" date="2014" name="Int. J. Syst. Evol. Microbiol.">
        <title>Complete genome sequence of Corynebacterium casei LMG S-19264T (=DSM 44701T), isolated from a smear-ripened cheese.</title>
        <authorList>
            <consortium name="US DOE Joint Genome Institute (JGI-PGF)"/>
            <person name="Walter F."/>
            <person name="Albersmeier A."/>
            <person name="Kalinowski J."/>
            <person name="Ruckert C."/>
        </authorList>
    </citation>
    <scope>NUCLEOTIDE SEQUENCE [LARGE SCALE GENOMIC DNA]</scope>
    <source>
        <strain evidence="1 2">CGMCC 4.7111</strain>
    </source>
</reference>
<evidence type="ECO:0000313" key="1">
    <source>
        <dbReference type="EMBL" id="GGN67111.1"/>
    </source>
</evidence>
<dbReference type="RefSeq" id="WP_189187275.1">
    <property type="nucleotide sequence ID" value="NZ_BMMM01000006.1"/>
</dbReference>
<name>A0A917Y632_9ACTN</name>
<dbReference type="EMBL" id="BMMM01000006">
    <property type="protein sequence ID" value="GGN67111.1"/>
    <property type="molecule type" value="Genomic_DNA"/>
</dbReference>
<sequence>MDAGLAAVLGAAVGAIGTGGAGIGGALLARSQARSQLQAEHARIIREPRKAAYIALAEAILKDHNKMVTTISSLQVVAENRYPAAYEDRMRAAQEAYESTHADDHSHGHRYAQVAVEGPPTVTQAAADCRGAFLEFKAQVHVCLVQFQRDGGGAPEAIASLDELSQESHRAYLAFVHAAASAIAVDGVNSLAE</sequence>
<evidence type="ECO:0000313" key="2">
    <source>
        <dbReference type="Proteomes" id="UP000600365"/>
    </source>
</evidence>
<keyword evidence="2" id="KW-1185">Reference proteome</keyword>
<dbReference type="Proteomes" id="UP000600365">
    <property type="component" value="Unassembled WGS sequence"/>
</dbReference>
<accession>A0A917Y632</accession>
<proteinExistence type="predicted"/>
<organism evidence="1 2">
    <name type="scientific">Streptomyces albiflavescens</name>
    <dbReference type="NCBI Taxonomy" id="1623582"/>
    <lineage>
        <taxon>Bacteria</taxon>
        <taxon>Bacillati</taxon>
        <taxon>Actinomycetota</taxon>
        <taxon>Actinomycetes</taxon>
        <taxon>Kitasatosporales</taxon>
        <taxon>Streptomycetaceae</taxon>
        <taxon>Streptomyces</taxon>
    </lineage>
</organism>
<dbReference type="AlphaFoldDB" id="A0A917Y632"/>
<protein>
    <submittedName>
        <fullName evidence="1">Uncharacterized protein</fullName>
    </submittedName>
</protein>